<name>A0A8J3NTR5_9ACTN</name>
<sequence>MFGMPNVSLDPKLVRYELSKGVAAVRLFIEQPAEASMDGWYLVPRSVICMIIGPGPDRTDYVFPRLGMPIPPGWEEAVAARGGATVIFGGIEDSGPFAASV</sequence>
<dbReference type="EMBL" id="BONG01000040">
    <property type="protein sequence ID" value="GIF92038.1"/>
    <property type="molecule type" value="Genomic_DNA"/>
</dbReference>
<keyword evidence="2" id="KW-1185">Reference proteome</keyword>
<evidence type="ECO:0000313" key="1">
    <source>
        <dbReference type="EMBL" id="GIF92038.1"/>
    </source>
</evidence>
<comment type="caution">
    <text evidence="1">The sequence shown here is derived from an EMBL/GenBank/DDBJ whole genome shotgun (WGS) entry which is preliminary data.</text>
</comment>
<dbReference type="AlphaFoldDB" id="A0A8J3NTR5"/>
<dbReference type="Proteomes" id="UP000619293">
    <property type="component" value="Unassembled WGS sequence"/>
</dbReference>
<proteinExistence type="predicted"/>
<evidence type="ECO:0000313" key="2">
    <source>
        <dbReference type="Proteomes" id="UP000619293"/>
    </source>
</evidence>
<protein>
    <submittedName>
        <fullName evidence="1">Uncharacterized protein</fullName>
    </submittedName>
</protein>
<accession>A0A8J3NTR5</accession>
<organism evidence="1 2">
    <name type="scientific">Catellatospora chokoriensis</name>
    <dbReference type="NCBI Taxonomy" id="310353"/>
    <lineage>
        <taxon>Bacteria</taxon>
        <taxon>Bacillati</taxon>
        <taxon>Actinomycetota</taxon>
        <taxon>Actinomycetes</taxon>
        <taxon>Micromonosporales</taxon>
        <taxon>Micromonosporaceae</taxon>
        <taxon>Catellatospora</taxon>
    </lineage>
</organism>
<gene>
    <name evidence="1" type="ORF">Cch02nite_54820</name>
</gene>
<reference evidence="1 2" key="1">
    <citation type="submission" date="2021-01" db="EMBL/GenBank/DDBJ databases">
        <title>Whole genome shotgun sequence of Catellatospora chokoriensis NBRC 107358.</title>
        <authorList>
            <person name="Komaki H."/>
            <person name="Tamura T."/>
        </authorList>
    </citation>
    <scope>NUCLEOTIDE SEQUENCE [LARGE SCALE GENOMIC DNA]</scope>
    <source>
        <strain evidence="1 2">NBRC 107358</strain>
    </source>
</reference>